<dbReference type="RefSeq" id="WP_237484602.1">
    <property type="nucleotide sequence ID" value="NZ_CAKLCM010000002.1"/>
</dbReference>
<proteinExistence type="predicted"/>
<protein>
    <recommendedName>
        <fullName evidence="3">2-oxo-4-hydroxy-4-carboxy-5-ureidoimidazoline decarboxylase</fullName>
        <ecNumber evidence="3">4.1.1.97</ecNumber>
    </recommendedName>
</protein>
<dbReference type="Pfam" id="PF09349">
    <property type="entry name" value="OHCU_decarbox"/>
    <property type="match status" value="1"/>
</dbReference>
<keyword evidence="9" id="KW-1185">Reference proteome</keyword>
<dbReference type="InterPro" id="IPR036778">
    <property type="entry name" value="OHCU_decarboxylase_sf"/>
</dbReference>
<evidence type="ECO:0000313" key="9">
    <source>
        <dbReference type="Proteomes" id="UP000838160"/>
    </source>
</evidence>
<sequence length="163" mass="18451">MTLMPTTLTLSNTQLAQICTSQRWQYLMQRNAPFADYRALCLAADQAFSELNESDWLEAFAGHPMIGDLSTLEKKYSQGKQLSAHEQAGVNNAEQAVLEQLLTLNQAYLDKFGFIFIVCASEKSASEMLTLLTQRINNPRNQELITASVEQRKISQLRLEVYQ</sequence>
<name>A0ABM8ZJI0_9VIBR</name>
<evidence type="ECO:0000256" key="4">
    <source>
        <dbReference type="ARBA" id="ARBA00022631"/>
    </source>
</evidence>
<dbReference type="InterPro" id="IPR018020">
    <property type="entry name" value="OHCU_decarboxylase"/>
</dbReference>
<evidence type="ECO:0000256" key="5">
    <source>
        <dbReference type="ARBA" id="ARBA00022793"/>
    </source>
</evidence>
<gene>
    <name evidence="8" type="primary">pucL</name>
    <name evidence="8" type="ORF">VHP8226_01667</name>
</gene>
<evidence type="ECO:0000259" key="7">
    <source>
        <dbReference type="Pfam" id="PF09349"/>
    </source>
</evidence>
<comment type="caution">
    <text evidence="8">The sequence shown here is derived from an EMBL/GenBank/DDBJ whole genome shotgun (WGS) entry which is preliminary data.</text>
</comment>
<evidence type="ECO:0000256" key="1">
    <source>
        <dbReference type="ARBA" id="ARBA00001163"/>
    </source>
</evidence>
<dbReference type="Proteomes" id="UP000838160">
    <property type="component" value="Unassembled WGS sequence"/>
</dbReference>
<evidence type="ECO:0000256" key="6">
    <source>
        <dbReference type="ARBA" id="ARBA00023239"/>
    </source>
</evidence>
<feature type="domain" description="Oxo-4-hydroxy-4-carboxy-5-ureidoimidazoline decarboxylase" evidence="7">
    <location>
        <begin position="14"/>
        <end position="160"/>
    </location>
</feature>
<dbReference type="EMBL" id="CAKLCM010000002">
    <property type="protein sequence ID" value="CAH0526193.1"/>
    <property type="molecule type" value="Genomic_DNA"/>
</dbReference>
<organism evidence="8 9">
    <name type="scientific">Vibrio hippocampi</name>
    <dbReference type="NCBI Taxonomy" id="654686"/>
    <lineage>
        <taxon>Bacteria</taxon>
        <taxon>Pseudomonadati</taxon>
        <taxon>Pseudomonadota</taxon>
        <taxon>Gammaproteobacteria</taxon>
        <taxon>Vibrionales</taxon>
        <taxon>Vibrionaceae</taxon>
        <taxon>Vibrio</taxon>
    </lineage>
</organism>
<keyword evidence="4" id="KW-0659">Purine metabolism</keyword>
<reference evidence="8" key="1">
    <citation type="submission" date="2021-12" db="EMBL/GenBank/DDBJ databases">
        <authorList>
            <person name="Rodrigo-Torres L."/>
            <person name="Arahal R. D."/>
            <person name="Lucena T."/>
        </authorList>
    </citation>
    <scope>NUCLEOTIDE SEQUENCE</scope>
    <source>
        <strain evidence="8">CECT 8226</strain>
    </source>
</reference>
<dbReference type="Gene3D" id="1.10.3330.10">
    <property type="entry name" value="Oxo-4-hydroxy-4-carboxy-5-ureidoimidazoline decarboxylase"/>
    <property type="match status" value="1"/>
</dbReference>
<dbReference type="SUPFAM" id="SSF158694">
    <property type="entry name" value="UraD-Like"/>
    <property type="match status" value="1"/>
</dbReference>
<accession>A0ABM8ZJI0</accession>
<evidence type="ECO:0000256" key="3">
    <source>
        <dbReference type="ARBA" id="ARBA00012257"/>
    </source>
</evidence>
<comment type="pathway">
    <text evidence="2">Purine metabolism; urate degradation; (S)-allantoin from urate: step 3/3.</text>
</comment>
<evidence type="ECO:0000256" key="2">
    <source>
        <dbReference type="ARBA" id="ARBA00004754"/>
    </source>
</evidence>
<dbReference type="NCBIfam" id="NF010372">
    <property type="entry name" value="PRK13798.1"/>
    <property type="match status" value="1"/>
</dbReference>
<keyword evidence="6" id="KW-0456">Lyase</keyword>
<dbReference type="PANTHER" id="PTHR43466:SF1">
    <property type="entry name" value="2-OXO-4-HYDROXY-4-CARBOXY-5-UREIDOIMIDAZOLINE DECARBOXYLASE-RELATED"/>
    <property type="match status" value="1"/>
</dbReference>
<keyword evidence="5" id="KW-0210">Decarboxylase</keyword>
<dbReference type="PANTHER" id="PTHR43466">
    <property type="entry name" value="2-OXO-4-HYDROXY-4-CARBOXY-5-UREIDOIMIDAZOLINE DECARBOXYLASE-RELATED"/>
    <property type="match status" value="1"/>
</dbReference>
<evidence type="ECO:0000313" key="8">
    <source>
        <dbReference type="EMBL" id="CAH0526193.1"/>
    </source>
</evidence>
<dbReference type="EC" id="4.1.1.97" evidence="3"/>
<comment type="catalytic activity">
    <reaction evidence="1">
        <text>5-hydroxy-2-oxo-4-ureido-2,5-dihydro-1H-imidazole-5-carboxylate + H(+) = (S)-allantoin + CO2</text>
        <dbReference type="Rhea" id="RHEA:26301"/>
        <dbReference type="ChEBI" id="CHEBI:15378"/>
        <dbReference type="ChEBI" id="CHEBI:15678"/>
        <dbReference type="ChEBI" id="CHEBI:16526"/>
        <dbReference type="ChEBI" id="CHEBI:58639"/>
        <dbReference type="EC" id="4.1.1.97"/>
    </reaction>
</comment>